<dbReference type="PRINTS" id="PR00413">
    <property type="entry name" value="HADHALOGNASE"/>
</dbReference>
<protein>
    <submittedName>
        <fullName evidence="1">Phosphorylated carbohydrates phosphatase</fullName>
        <ecNumber evidence="1">3.1.3.-</ecNumber>
    </submittedName>
</protein>
<sequence length="282" mass="30230">MHTDPTAERAMNSRPCREPRRQAVNLQAVIFDVDGTLADTERDGHRLAFNRAFAQSGLDWEWSVVTYGELLAVTGGKERIRFFAAQHAPQLLQRPDSEAWLLALHQLKSEIYAQLVRAGGIALRPGVARLLGELRSAGIRLAIATTTTPSSLQELLLSSFGAQTESLFEVIGAGDVVAAKKPAPDIYCWVLRQMQLPPQACLAVEDSLPGVQAATAAGLPTLITVNPYSVDGNFVGALSVVADLGEPGAPARHLAGAPLAGECVDLAQLRLWHRQAVSGMAR</sequence>
<dbReference type="SUPFAM" id="SSF56784">
    <property type="entry name" value="HAD-like"/>
    <property type="match status" value="1"/>
</dbReference>
<dbReference type="EMBL" id="JEMX01000010">
    <property type="protein sequence ID" value="EXI82629.1"/>
    <property type="molecule type" value="Genomic_DNA"/>
</dbReference>
<dbReference type="InterPro" id="IPR023198">
    <property type="entry name" value="PGP-like_dom2"/>
</dbReference>
<dbReference type="Pfam" id="PF00702">
    <property type="entry name" value="Hydrolase"/>
    <property type="match status" value="1"/>
</dbReference>
<accession>A0A011QUR6</accession>
<dbReference type="InterPro" id="IPR036412">
    <property type="entry name" value="HAD-like_sf"/>
</dbReference>
<dbReference type="InterPro" id="IPR023214">
    <property type="entry name" value="HAD_sf"/>
</dbReference>
<evidence type="ECO:0000313" key="2">
    <source>
        <dbReference type="Proteomes" id="UP000021816"/>
    </source>
</evidence>
<organism evidence="1 2">
    <name type="scientific">Candidatus Accumulibacter appositus</name>
    <dbReference type="NCBI Taxonomy" id="1454003"/>
    <lineage>
        <taxon>Bacteria</taxon>
        <taxon>Pseudomonadati</taxon>
        <taxon>Pseudomonadota</taxon>
        <taxon>Betaproteobacteria</taxon>
        <taxon>Candidatus Accumulibacter</taxon>
    </lineage>
</organism>
<reference evidence="1 2" key="1">
    <citation type="submission" date="2014-02" db="EMBL/GenBank/DDBJ databases">
        <title>Expanding our view of genomic diversity in Candidatus Accumulibacter clades.</title>
        <authorList>
            <person name="Skennerton C.T."/>
            <person name="Barr J.J."/>
            <person name="Slater F.R."/>
            <person name="Bond P.L."/>
            <person name="Tyson G.W."/>
        </authorList>
    </citation>
    <scope>NUCLEOTIDE SEQUENCE [LARGE SCALE GENOMIC DNA]</scope>
    <source>
        <strain evidence="2">BA-92</strain>
    </source>
</reference>
<evidence type="ECO:0000313" key="1">
    <source>
        <dbReference type="EMBL" id="EXI82629.1"/>
    </source>
</evidence>
<keyword evidence="1" id="KW-0378">Hydrolase</keyword>
<dbReference type="InterPro" id="IPR044999">
    <property type="entry name" value="CbbY-like"/>
</dbReference>
<dbReference type="SFLD" id="SFLDG01129">
    <property type="entry name" value="C1.5:_HAD__Beta-PGM__Phosphata"/>
    <property type="match status" value="1"/>
</dbReference>
<proteinExistence type="predicted"/>
<name>A0A011QUR6_9PROT</name>
<dbReference type="PATRIC" id="fig|1454003.3.peg.426"/>
<dbReference type="AlphaFoldDB" id="A0A011QUR6"/>
<dbReference type="PANTHER" id="PTHR42896:SF2">
    <property type="entry name" value="CBBY-LIKE PROTEIN"/>
    <property type="match status" value="1"/>
</dbReference>
<dbReference type="EC" id="3.1.3.-" evidence="1"/>
<dbReference type="NCBIfam" id="TIGR01509">
    <property type="entry name" value="HAD-SF-IA-v3"/>
    <property type="match status" value="1"/>
</dbReference>
<dbReference type="STRING" id="1454003.AW10_00415"/>
<comment type="caution">
    <text evidence="1">The sequence shown here is derived from an EMBL/GenBank/DDBJ whole genome shotgun (WGS) entry which is preliminary data.</text>
</comment>
<dbReference type="Proteomes" id="UP000021816">
    <property type="component" value="Unassembled WGS sequence"/>
</dbReference>
<dbReference type="PANTHER" id="PTHR42896">
    <property type="entry name" value="XYLULOSE-1,5-BISPHOSPHATE (XUBP) PHOSPHATASE"/>
    <property type="match status" value="1"/>
</dbReference>
<dbReference type="SFLD" id="SFLDG01135">
    <property type="entry name" value="C1.5.6:_HAD__Beta-PGM__Phospha"/>
    <property type="match status" value="1"/>
</dbReference>
<dbReference type="SFLD" id="SFLDF00035">
    <property type="entry name" value="phosphoglycolate_phosphatase"/>
    <property type="match status" value="1"/>
</dbReference>
<dbReference type="InterPro" id="IPR006439">
    <property type="entry name" value="HAD-SF_hydro_IA"/>
</dbReference>
<dbReference type="Gene3D" id="3.40.50.1000">
    <property type="entry name" value="HAD superfamily/HAD-like"/>
    <property type="match status" value="1"/>
</dbReference>
<dbReference type="Gene3D" id="1.10.150.240">
    <property type="entry name" value="Putative phosphatase, domain 2"/>
    <property type="match status" value="1"/>
</dbReference>
<gene>
    <name evidence="1" type="ORF">AW10_00415</name>
</gene>
<dbReference type="GO" id="GO:0016787">
    <property type="term" value="F:hydrolase activity"/>
    <property type="evidence" value="ECO:0007669"/>
    <property type="project" value="UniProtKB-KW"/>
</dbReference>
<dbReference type="SFLD" id="SFLDS00003">
    <property type="entry name" value="Haloacid_Dehalogenase"/>
    <property type="match status" value="1"/>
</dbReference>